<evidence type="ECO:0000256" key="6">
    <source>
        <dbReference type="ARBA" id="ARBA00025321"/>
    </source>
</evidence>
<comment type="similarity">
    <text evidence="2">Belongs to the BA14k family.</text>
</comment>
<protein>
    <recommendedName>
        <fullName evidence="3">Lectin-like protein BA14k</fullName>
    </recommendedName>
</protein>
<dbReference type="Proteomes" id="UP000574761">
    <property type="component" value="Unassembled WGS sequence"/>
</dbReference>
<evidence type="ECO:0000256" key="3">
    <source>
        <dbReference type="ARBA" id="ARBA00020552"/>
    </source>
</evidence>
<organism evidence="9 10">
    <name type="scientific">Mycoplana azooxidifex</name>
    <dbReference type="NCBI Taxonomy" id="1636188"/>
    <lineage>
        <taxon>Bacteria</taxon>
        <taxon>Pseudomonadati</taxon>
        <taxon>Pseudomonadota</taxon>
        <taxon>Alphaproteobacteria</taxon>
        <taxon>Hyphomicrobiales</taxon>
        <taxon>Rhizobiaceae</taxon>
        <taxon>Mycoplana</taxon>
    </lineage>
</organism>
<evidence type="ECO:0000256" key="2">
    <source>
        <dbReference type="ARBA" id="ARBA00010270"/>
    </source>
</evidence>
<feature type="signal peptide" evidence="8">
    <location>
        <begin position="1"/>
        <end position="23"/>
    </location>
</feature>
<dbReference type="GO" id="GO:0030246">
    <property type="term" value="F:carbohydrate binding"/>
    <property type="evidence" value="ECO:0007669"/>
    <property type="project" value="UniProtKB-KW"/>
</dbReference>
<name>A0A7W6GI50_9HYPH</name>
<keyword evidence="4" id="KW-0472">Membrane</keyword>
<accession>A0A7W6GI50</accession>
<keyword evidence="5" id="KW-0430">Lectin</keyword>
<dbReference type="GO" id="GO:0016020">
    <property type="term" value="C:membrane"/>
    <property type="evidence" value="ECO:0007669"/>
    <property type="project" value="UniProtKB-SubCell"/>
</dbReference>
<keyword evidence="4" id="KW-1003">Cell membrane</keyword>
<dbReference type="RefSeq" id="WP_246422341.1">
    <property type="nucleotide sequence ID" value="NZ_JACIEE010000002.1"/>
</dbReference>
<evidence type="ECO:0000256" key="5">
    <source>
        <dbReference type="ARBA" id="ARBA00022734"/>
    </source>
</evidence>
<reference evidence="9 10" key="1">
    <citation type="submission" date="2020-08" db="EMBL/GenBank/DDBJ databases">
        <title>Genomic Encyclopedia of Type Strains, Phase IV (KMG-IV): sequencing the most valuable type-strain genomes for metagenomic binning, comparative biology and taxonomic classification.</title>
        <authorList>
            <person name="Goeker M."/>
        </authorList>
    </citation>
    <scope>NUCLEOTIDE SEQUENCE [LARGE SCALE GENOMIC DNA]</scope>
    <source>
        <strain evidence="9 10">DSM 100211</strain>
    </source>
</reference>
<feature type="chain" id="PRO_5031053666" description="Lectin-like protein BA14k" evidence="8">
    <location>
        <begin position="24"/>
        <end position="172"/>
    </location>
</feature>
<feature type="region of interest" description="Disordered" evidence="7">
    <location>
        <begin position="54"/>
        <end position="73"/>
    </location>
</feature>
<evidence type="ECO:0000256" key="1">
    <source>
        <dbReference type="ARBA" id="ARBA00004167"/>
    </source>
</evidence>
<evidence type="ECO:0000313" key="9">
    <source>
        <dbReference type="EMBL" id="MBB3975842.1"/>
    </source>
</evidence>
<evidence type="ECO:0000313" key="10">
    <source>
        <dbReference type="Proteomes" id="UP000574761"/>
    </source>
</evidence>
<evidence type="ECO:0000256" key="8">
    <source>
        <dbReference type="SAM" id="SignalP"/>
    </source>
</evidence>
<dbReference type="Pfam" id="PF07886">
    <property type="entry name" value="BA14K"/>
    <property type="match status" value="1"/>
</dbReference>
<keyword evidence="10" id="KW-1185">Reference proteome</keyword>
<gene>
    <name evidence="9" type="ORF">GGQ64_001029</name>
</gene>
<sequence length="172" mass="19756">MFGTRSIAVALSVLFAVSPVVPAASQPMPKMTVQPVQAGESGVDLVRCEGRHCRNESRRHGNRDRRDWKRDRRETRRDYNRGYRNGYYNGHRGYRSSRPGYRYHDGYWFPLAAFATGAIIGGAITAPRAPAYVGGGSAHTQWCYNRYRSYRAYDNTFQPYNGPRQQCYSPYR</sequence>
<proteinExistence type="inferred from homology"/>
<comment type="subcellular location">
    <subcellularLocation>
        <location evidence="1">Membrane</location>
        <topology evidence="1">Single-pass membrane protein</topology>
    </subcellularLocation>
</comment>
<keyword evidence="8" id="KW-0732">Signal</keyword>
<dbReference type="InterPro" id="IPR012413">
    <property type="entry name" value="BA14K"/>
</dbReference>
<dbReference type="AlphaFoldDB" id="A0A7W6GI50"/>
<dbReference type="EMBL" id="JACIEE010000002">
    <property type="protein sequence ID" value="MBB3975842.1"/>
    <property type="molecule type" value="Genomic_DNA"/>
</dbReference>
<evidence type="ECO:0000256" key="7">
    <source>
        <dbReference type="SAM" id="MobiDB-lite"/>
    </source>
</evidence>
<comment type="function">
    <text evidence="6">Has immunoglobulin-binding and hemagglutination properties, and can bind to mannose. Essential for virulence. May be involved in LPS biosynthesis or polysaccharide transport.</text>
</comment>
<evidence type="ECO:0000256" key="4">
    <source>
        <dbReference type="ARBA" id="ARBA00022475"/>
    </source>
</evidence>
<comment type="caution">
    <text evidence="9">The sequence shown here is derived from an EMBL/GenBank/DDBJ whole genome shotgun (WGS) entry which is preliminary data.</text>
</comment>